<keyword evidence="8" id="KW-1185">Reference proteome</keyword>
<evidence type="ECO:0000256" key="7">
    <source>
        <dbReference type="SAM" id="MobiDB-lite"/>
    </source>
</evidence>
<evidence type="ECO:0000256" key="3">
    <source>
        <dbReference type="ARBA" id="ARBA00022737"/>
    </source>
</evidence>
<gene>
    <name evidence="9" type="primary">LOC116298957</name>
</gene>
<dbReference type="Pfam" id="PF00090">
    <property type="entry name" value="TSP_1"/>
    <property type="match status" value="5"/>
</dbReference>
<dbReference type="KEGG" id="aten:116298957"/>
<evidence type="ECO:0000256" key="6">
    <source>
        <dbReference type="ARBA" id="ARBA00023157"/>
    </source>
</evidence>
<dbReference type="PROSITE" id="PS50092">
    <property type="entry name" value="TSP1"/>
    <property type="match status" value="5"/>
</dbReference>
<sequence length="321" mass="34910">MIEICLNGKWSAWSGWSGCAPGVCAGNQKIRTRTCSNPVPSTDGAYCVGDNAEQKDCMIDGGWTEWSQWSQCENPCGGSYVNRTRECDNPKPTPDGKPCTGKNVETKLECIWPCPTEPVDGQWSEWSKWSSCPQSCGIPSGTFITRTRQCNRPPAMNGGKPCQGDATEAVKSCFTPCPVDGGFTLWSSWSRCSRTCGNGMQRRSRSCTSPLPRHGGRNCTSDYSQMKSCKLQVCPGAVDGGWSAWTSWSQCSEGKFCLRGNSSRSRSCNNPPPKNGGDDCGGVGVEKRNCPTPKEGCTGWNVIQTRSLLPKLPLLQESQRL</sequence>
<dbReference type="InterPro" id="IPR036383">
    <property type="entry name" value="TSP1_rpt_sf"/>
</dbReference>
<dbReference type="InterPro" id="IPR000884">
    <property type="entry name" value="TSP1_rpt"/>
</dbReference>
<dbReference type="RefSeq" id="XP_031563408.1">
    <property type="nucleotide sequence ID" value="XM_031707548.1"/>
</dbReference>
<keyword evidence="3" id="KW-0677">Repeat</keyword>
<dbReference type="PANTHER" id="PTHR22906:SF21">
    <property type="entry name" value="SEMA DOMAIN-CONTAINING PROTEIN"/>
    <property type="match status" value="1"/>
</dbReference>
<accession>A0A6P8I636</accession>
<keyword evidence="6" id="KW-1015">Disulfide bond</keyword>
<evidence type="ECO:0000313" key="8">
    <source>
        <dbReference type="Proteomes" id="UP000515163"/>
    </source>
</evidence>
<dbReference type="FunFam" id="2.20.100.10:FF:000002">
    <property type="entry name" value="Unc-5 netrin receptor C"/>
    <property type="match status" value="1"/>
</dbReference>
<dbReference type="SUPFAM" id="SSF82895">
    <property type="entry name" value="TSP-1 type 1 repeat"/>
    <property type="match status" value="5"/>
</dbReference>
<evidence type="ECO:0000256" key="2">
    <source>
        <dbReference type="ARBA" id="ARBA00022692"/>
    </source>
</evidence>
<keyword evidence="5" id="KW-0472">Membrane</keyword>
<keyword evidence="4" id="KW-1133">Transmembrane helix</keyword>
<dbReference type="SMART" id="SM00209">
    <property type="entry name" value="TSP1"/>
    <property type="match status" value="5"/>
</dbReference>
<evidence type="ECO:0000256" key="4">
    <source>
        <dbReference type="ARBA" id="ARBA00022989"/>
    </source>
</evidence>
<organism evidence="8 9">
    <name type="scientific">Actinia tenebrosa</name>
    <name type="common">Australian red waratah sea anemone</name>
    <dbReference type="NCBI Taxonomy" id="6105"/>
    <lineage>
        <taxon>Eukaryota</taxon>
        <taxon>Metazoa</taxon>
        <taxon>Cnidaria</taxon>
        <taxon>Anthozoa</taxon>
        <taxon>Hexacorallia</taxon>
        <taxon>Actiniaria</taxon>
        <taxon>Actiniidae</taxon>
        <taxon>Actinia</taxon>
    </lineage>
</organism>
<dbReference type="InterPro" id="IPR052065">
    <property type="entry name" value="Compl_asym_regulator"/>
</dbReference>
<dbReference type="GO" id="GO:0016020">
    <property type="term" value="C:membrane"/>
    <property type="evidence" value="ECO:0007669"/>
    <property type="project" value="UniProtKB-SubCell"/>
</dbReference>
<comment type="subcellular location">
    <subcellularLocation>
        <location evidence="1">Membrane</location>
        <topology evidence="1">Single-pass membrane protein</topology>
    </subcellularLocation>
</comment>
<keyword evidence="2" id="KW-0812">Transmembrane</keyword>
<dbReference type="AlphaFoldDB" id="A0A6P8I636"/>
<evidence type="ECO:0000313" key="9">
    <source>
        <dbReference type="RefSeq" id="XP_031563408.1"/>
    </source>
</evidence>
<protein>
    <submittedName>
        <fullName evidence="9">Coadhesin-like</fullName>
    </submittedName>
</protein>
<dbReference type="PRINTS" id="PR01705">
    <property type="entry name" value="TSP1REPEAT"/>
</dbReference>
<dbReference type="Gene3D" id="2.20.100.10">
    <property type="entry name" value="Thrombospondin type-1 (TSP1) repeat"/>
    <property type="match status" value="5"/>
</dbReference>
<dbReference type="InParanoid" id="A0A6P8I636"/>
<dbReference type="FunFam" id="2.20.100.10:FF:000007">
    <property type="entry name" value="Thrombospondin 1"/>
    <property type="match status" value="1"/>
</dbReference>
<evidence type="ECO:0000256" key="1">
    <source>
        <dbReference type="ARBA" id="ARBA00004167"/>
    </source>
</evidence>
<dbReference type="GeneID" id="116298957"/>
<name>A0A6P8I636_ACTTE</name>
<dbReference type="PANTHER" id="PTHR22906">
    <property type="entry name" value="PROPERDIN"/>
    <property type="match status" value="1"/>
</dbReference>
<evidence type="ECO:0000256" key="5">
    <source>
        <dbReference type="ARBA" id="ARBA00023136"/>
    </source>
</evidence>
<dbReference type="FunFam" id="2.20.100.10:FF:000001">
    <property type="entry name" value="semaphorin-5A isoform X1"/>
    <property type="match status" value="3"/>
</dbReference>
<proteinExistence type="predicted"/>
<dbReference type="Proteomes" id="UP000515163">
    <property type="component" value="Unplaced"/>
</dbReference>
<feature type="compositionally biased region" description="Low complexity" evidence="7">
    <location>
        <begin position="260"/>
        <end position="269"/>
    </location>
</feature>
<reference evidence="9" key="1">
    <citation type="submission" date="2025-08" db="UniProtKB">
        <authorList>
            <consortium name="RefSeq"/>
        </authorList>
    </citation>
    <scope>IDENTIFICATION</scope>
    <source>
        <tissue evidence="9">Tentacle</tissue>
    </source>
</reference>
<feature type="region of interest" description="Disordered" evidence="7">
    <location>
        <begin position="260"/>
        <end position="280"/>
    </location>
</feature>
<dbReference type="OrthoDB" id="446173at2759"/>